<comment type="caution">
    <text evidence="3">The sequence shown here is derived from an EMBL/GenBank/DDBJ whole genome shotgun (WGS) entry which is preliminary data.</text>
</comment>
<gene>
    <name evidence="3" type="ORF">GCM10010921_02190</name>
</gene>
<dbReference type="PRINTS" id="PR01607">
    <property type="entry name" value="APYRASEFAMLY"/>
</dbReference>
<reference evidence="3" key="2">
    <citation type="submission" date="2020-09" db="EMBL/GenBank/DDBJ databases">
        <authorList>
            <person name="Sun Q."/>
            <person name="Zhou Y."/>
        </authorList>
    </citation>
    <scope>NUCLEOTIDE SEQUENCE</scope>
    <source>
        <strain evidence="3">CGMCC 1.15794</strain>
    </source>
</reference>
<evidence type="ECO:0000313" key="4">
    <source>
        <dbReference type="Proteomes" id="UP000657592"/>
    </source>
</evidence>
<dbReference type="EMBL" id="BMJY01000001">
    <property type="protein sequence ID" value="GGH34459.1"/>
    <property type="molecule type" value="Genomic_DNA"/>
</dbReference>
<keyword evidence="1" id="KW-0378">Hydrolase</keyword>
<accession>A0A917MK42</accession>
<name>A0A917MK42_9MICO</name>
<dbReference type="InterPro" id="IPR004843">
    <property type="entry name" value="Calcineurin-like_PHP"/>
</dbReference>
<evidence type="ECO:0000313" key="3">
    <source>
        <dbReference type="EMBL" id="GGH34459.1"/>
    </source>
</evidence>
<dbReference type="GO" id="GO:0000166">
    <property type="term" value="F:nucleotide binding"/>
    <property type="evidence" value="ECO:0007669"/>
    <property type="project" value="UniProtKB-KW"/>
</dbReference>
<proteinExistence type="inferred from homology"/>
<dbReference type="GO" id="GO:0030288">
    <property type="term" value="C:outer membrane-bounded periplasmic space"/>
    <property type="evidence" value="ECO:0007669"/>
    <property type="project" value="TreeGrafter"/>
</dbReference>
<dbReference type="GO" id="GO:0016787">
    <property type="term" value="F:hydrolase activity"/>
    <property type="evidence" value="ECO:0007669"/>
    <property type="project" value="UniProtKB-KW"/>
</dbReference>
<evidence type="ECO:0000259" key="2">
    <source>
        <dbReference type="Pfam" id="PF00149"/>
    </source>
</evidence>
<organism evidence="3 4">
    <name type="scientific">Microbacterium album</name>
    <dbReference type="NCBI Taxonomy" id="2053191"/>
    <lineage>
        <taxon>Bacteria</taxon>
        <taxon>Bacillati</taxon>
        <taxon>Actinomycetota</taxon>
        <taxon>Actinomycetes</taxon>
        <taxon>Micrococcales</taxon>
        <taxon>Microbacteriaceae</taxon>
        <taxon>Microbacterium</taxon>
    </lineage>
</organism>
<dbReference type="InterPro" id="IPR006179">
    <property type="entry name" value="5_nucleotidase/apyrase"/>
</dbReference>
<keyword evidence="4" id="KW-1185">Reference proteome</keyword>
<evidence type="ECO:0000256" key="1">
    <source>
        <dbReference type="RuleBase" id="RU362119"/>
    </source>
</evidence>
<dbReference type="Proteomes" id="UP000657592">
    <property type="component" value="Unassembled WGS sequence"/>
</dbReference>
<sequence>MRADGTLTVYATSDLHAHVQRPDGGIAAVAAHIRGAGSERSLWIDNGDTLSGSAVGAFLSGRAEDHPILPALEDAGLDVGVPGNHDFDHGAAVLARRASALRRAAYVCANVRTAAGETLFPPSTVLDRAGLRIGIIGAVTGHLQRLTRYDAVVDVTVADPLAAVTAEAERLRGDVDVLLLSYHGGFEADPVSGRPTQYDTGEDQAARLLASVPGLDGLIAGHQHRVAAGVAPGATGPVAYVQPGYAGERIGVLRFTVSDGAVVSRSAETVVPAAPADAVALTAEHAAARRWLDTASGLDEDAIHRIVGARTGASVTVLQLPGGSPTWAELSAALPPPYGVERYRMPRAELAAALARAPEGVSVRGLDPDPAGWPLHVDVVASAALRGGLLPEGRVQDARPYDWLDELVTTAG</sequence>
<dbReference type="Gene3D" id="3.60.21.10">
    <property type="match status" value="1"/>
</dbReference>
<comment type="similarity">
    <text evidence="1">Belongs to the 5'-nucleotidase family.</text>
</comment>
<dbReference type="RefSeq" id="WP_188754397.1">
    <property type="nucleotide sequence ID" value="NZ_BMJY01000001.1"/>
</dbReference>
<dbReference type="PANTHER" id="PTHR11575">
    <property type="entry name" value="5'-NUCLEOTIDASE-RELATED"/>
    <property type="match status" value="1"/>
</dbReference>
<protein>
    <recommendedName>
        <fullName evidence="2">Calcineurin-like phosphoesterase domain-containing protein</fullName>
    </recommendedName>
</protein>
<dbReference type="GO" id="GO:0009166">
    <property type="term" value="P:nucleotide catabolic process"/>
    <property type="evidence" value="ECO:0007669"/>
    <property type="project" value="InterPro"/>
</dbReference>
<dbReference type="Pfam" id="PF00149">
    <property type="entry name" value="Metallophos"/>
    <property type="match status" value="1"/>
</dbReference>
<keyword evidence="1" id="KW-0547">Nucleotide-binding</keyword>
<dbReference type="InterPro" id="IPR029052">
    <property type="entry name" value="Metallo-depent_PP-like"/>
</dbReference>
<reference evidence="3" key="1">
    <citation type="journal article" date="2014" name="Int. J. Syst. Evol. Microbiol.">
        <title>Complete genome sequence of Corynebacterium casei LMG S-19264T (=DSM 44701T), isolated from a smear-ripened cheese.</title>
        <authorList>
            <consortium name="US DOE Joint Genome Institute (JGI-PGF)"/>
            <person name="Walter F."/>
            <person name="Albersmeier A."/>
            <person name="Kalinowski J."/>
            <person name="Ruckert C."/>
        </authorList>
    </citation>
    <scope>NUCLEOTIDE SEQUENCE</scope>
    <source>
        <strain evidence="3">CGMCC 1.15794</strain>
    </source>
</reference>
<dbReference type="AlphaFoldDB" id="A0A917MK42"/>
<dbReference type="SUPFAM" id="SSF56300">
    <property type="entry name" value="Metallo-dependent phosphatases"/>
    <property type="match status" value="1"/>
</dbReference>
<dbReference type="PANTHER" id="PTHR11575:SF24">
    <property type="entry name" value="5'-NUCLEOTIDASE"/>
    <property type="match status" value="1"/>
</dbReference>
<feature type="domain" description="Calcineurin-like phosphoesterase" evidence="2">
    <location>
        <begin position="8"/>
        <end position="225"/>
    </location>
</feature>